<dbReference type="GO" id="GO:0000287">
    <property type="term" value="F:magnesium ion binding"/>
    <property type="evidence" value="ECO:0007669"/>
    <property type="project" value="TreeGrafter"/>
</dbReference>
<evidence type="ECO:0000259" key="2">
    <source>
        <dbReference type="Pfam" id="PF00432"/>
    </source>
</evidence>
<feature type="domain" description="Squalene cyclase C-terminal" evidence="3">
    <location>
        <begin position="371"/>
        <end position="458"/>
    </location>
</feature>
<dbReference type="SUPFAM" id="SSF48239">
    <property type="entry name" value="Terpenoid cyclases/Protein prenyltransferases"/>
    <property type="match status" value="2"/>
</dbReference>
<name>A0A1V4ERP4_9BACL</name>
<reference evidence="4 5" key="1">
    <citation type="submission" date="2017-02" db="EMBL/GenBank/DDBJ databases">
        <title>Draft genome of Acidibacillus ferrooxidans Huett2.</title>
        <authorList>
            <person name="Schopf S."/>
        </authorList>
    </citation>
    <scope>NUCLEOTIDE SEQUENCE [LARGE SCALE GENOMIC DNA]</scope>
    <source>
        <strain evidence="4 5">Huett2</strain>
    </source>
</reference>
<evidence type="ECO:0000313" key="5">
    <source>
        <dbReference type="Proteomes" id="UP000190229"/>
    </source>
</evidence>
<organism evidence="4 5">
    <name type="scientific">Ferroacidibacillus organovorans</name>
    <dbReference type="NCBI Taxonomy" id="1765683"/>
    <lineage>
        <taxon>Bacteria</taxon>
        <taxon>Bacillati</taxon>
        <taxon>Bacillota</taxon>
        <taxon>Bacilli</taxon>
        <taxon>Bacillales</taxon>
        <taxon>Alicyclobacillaceae</taxon>
        <taxon>Ferroacidibacillus</taxon>
    </lineage>
</organism>
<dbReference type="Pfam" id="PF13243">
    <property type="entry name" value="SQHop_cyclase_C"/>
    <property type="match status" value="1"/>
</dbReference>
<dbReference type="InterPro" id="IPR001330">
    <property type="entry name" value="Prenyltrans"/>
</dbReference>
<dbReference type="InterPro" id="IPR008930">
    <property type="entry name" value="Terpenoid_cyclase/PrenylTrfase"/>
</dbReference>
<gene>
    <name evidence="4" type="ORF">B2M26_12650</name>
</gene>
<dbReference type="AlphaFoldDB" id="A0A1V4ERP4"/>
<dbReference type="CDD" id="cd00688">
    <property type="entry name" value="ISOPREN_C2_like"/>
    <property type="match status" value="1"/>
</dbReference>
<evidence type="ECO:0000259" key="3">
    <source>
        <dbReference type="Pfam" id="PF13243"/>
    </source>
</evidence>
<dbReference type="Gene3D" id="1.50.10.20">
    <property type="match status" value="1"/>
</dbReference>
<dbReference type="PANTHER" id="PTHR31739:SF25">
    <property type="entry name" value="(E,E)-GERANYLLINALOOL SYNTHASE"/>
    <property type="match status" value="1"/>
</dbReference>
<dbReference type="GO" id="GO:0010333">
    <property type="term" value="F:terpene synthase activity"/>
    <property type="evidence" value="ECO:0007669"/>
    <property type="project" value="InterPro"/>
</dbReference>
<dbReference type="Gene3D" id="1.50.10.160">
    <property type="match status" value="1"/>
</dbReference>
<evidence type="ECO:0000256" key="1">
    <source>
        <dbReference type="ARBA" id="ARBA00022737"/>
    </source>
</evidence>
<dbReference type="Pfam" id="PF00432">
    <property type="entry name" value="Prenyltrans"/>
    <property type="match status" value="1"/>
</dbReference>
<comment type="caution">
    <text evidence="4">The sequence shown here is derived from an EMBL/GenBank/DDBJ whole genome shotgun (WGS) entry which is preliminary data.</text>
</comment>
<dbReference type="GO" id="GO:0016102">
    <property type="term" value="P:diterpenoid biosynthetic process"/>
    <property type="evidence" value="ECO:0007669"/>
    <property type="project" value="TreeGrafter"/>
</dbReference>
<proteinExistence type="predicted"/>
<dbReference type="EMBL" id="MWPS01000038">
    <property type="protein sequence ID" value="OPG15308.1"/>
    <property type="molecule type" value="Genomic_DNA"/>
</dbReference>
<sequence length="536" mass="60296">MNRYCQSERCQTLLSFRCRFMMSMIFIPLMRGRSTMFENAGEDDASKTDVKRRARDLVERLQGGAMGSIAYDTSWVARLKNRDGSPKFPTTIAWLRAHQHADGSFGARDETLHDRLISTLASVNALTTLHDETDSERISRALDYVARNGDRLRADDAETIGFELLFPSLLEEAKGYGYRLPFESFGWVEELGKRKLSAVPASWIYEAESPLIHSIEFLGKTAQIDRMAQLVSVNGSIGNSPSASAFVYGQTDDPRLEAYLRQIVETSEDGGVCNVQPFEIFETAWVYFNLQLAGITVEGMQKGLHEIELSFRPQGVGISRNGLMPDADDSALAVNVLARAGRRMSLQFLDFYQAERGFLCFPYERNPSISTNIHILDALRAYEPQEVAPHVDKILTFLREAQQENAYWKDKWHASPFYTTAHAILALRGLSESLIKTAVDYLIESQRPDGSWGIFRGTAEETAYCVQALTLALPYSADVDKRLARALSFLSSEGAKKPHSELWIGKGLYAPTYVIDATILSARALYQRWRYSHEKG</sequence>
<protein>
    <submittedName>
        <fullName evidence="4">Uncharacterized protein</fullName>
    </submittedName>
</protein>
<dbReference type="InterPro" id="IPR032696">
    <property type="entry name" value="SQ_cyclase_C"/>
</dbReference>
<dbReference type="InterPro" id="IPR050148">
    <property type="entry name" value="Terpene_synthase-like"/>
</dbReference>
<keyword evidence="5" id="KW-1185">Reference proteome</keyword>
<dbReference type="PANTHER" id="PTHR31739">
    <property type="entry name" value="ENT-COPALYL DIPHOSPHATE SYNTHASE, CHLOROPLASTIC"/>
    <property type="match status" value="1"/>
</dbReference>
<dbReference type="Proteomes" id="UP000190229">
    <property type="component" value="Unassembled WGS sequence"/>
</dbReference>
<evidence type="ECO:0000313" key="4">
    <source>
        <dbReference type="EMBL" id="OPG15308.1"/>
    </source>
</evidence>
<keyword evidence="1" id="KW-0677">Repeat</keyword>
<feature type="domain" description="Prenyltransferase alpha-alpha toroid" evidence="2">
    <location>
        <begin position="90"/>
        <end position="142"/>
    </location>
</feature>
<accession>A0A1V4ERP4</accession>